<name>A0A0L8HWH2_OCTBM</name>
<accession>A0A0L8HWH2</accession>
<sequence>MQFLPILFQHIEQSHLPEGICDLSVFLIRIPDLASRNRNFLSNSVIHQQEQRHQHRYVPKGSQS</sequence>
<proteinExistence type="predicted"/>
<dbReference type="EMBL" id="KQ417141">
    <property type="protein sequence ID" value="KOF93541.1"/>
    <property type="molecule type" value="Genomic_DNA"/>
</dbReference>
<evidence type="ECO:0000313" key="1">
    <source>
        <dbReference type="EMBL" id="KOF93541.1"/>
    </source>
</evidence>
<organism evidence="1">
    <name type="scientific">Octopus bimaculoides</name>
    <name type="common">California two-spotted octopus</name>
    <dbReference type="NCBI Taxonomy" id="37653"/>
    <lineage>
        <taxon>Eukaryota</taxon>
        <taxon>Metazoa</taxon>
        <taxon>Spiralia</taxon>
        <taxon>Lophotrochozoa</taxon>
        <taxon>Mollusca</taxon>
        <taxon>Cephalopoda</taxon>
        <taxon>Coleoidea</taxon>
        <taxon>Octopodiformes</taxon>
        <taxon>Octopoda</taxon>
        <taxon>Incirrata</taxon>
        <taxon>Octopodidae</taxon>
        <taxon>Octopus</taxon>
    </lineage>
</organism>
<protein>
    <submittedName>
        <fullName evidence="1">Uncharacterized protein</fullName>
    </submittedName>
</protein>
<gene>
    <name evidence="1" type="ORF">OCBIM_22004148mg</name>
</gene>
<dbReference type="AlphaFoldDB" id="A0A0L8HWH2"/>
<reference evidence="1" key="1">
    <citation type="submission" date="2015-07" db="EMBL/GenBank/DDBJ databases">
        <title>MeaNS - Measles Nucleotide Surveillance Program.</title>
        <authorList>
            <person name="Tran T."/>
            <person name="Druce J."/>
        </authorList>
    </citation>
    <scope>NUCLEOTIDE SEQUENCE</scope>
    <source>
        <strain evidence="1">UCB-OBI-ISO-001</strain>
        <tissue evidence="1">Gonad</tissue>
    </source>
</reference>